<feature type="region of interest" description="Disordered" evidence="1">
    <location>
        <begin position="61"/>
        <end position="80"/>
    </location>
</feature>
<organism evidence="2 3">
    <name type="scientific">Oryzias javanicus</name>
    <name type="common">Javanese ricefish</name>
    <name type="synonym">Aplocheilus javanicus</name>
    <dbReference type="NCBI Taxonomy" id="123683"/>
    <lineage>
        <taxon>Eukaryota</taxon>
        <taxon>Metazoa</taxon>
        <taxon>Chordata</taxon>
        <taxon>Craniata</taxon>
        <taxon>Vertebrata</taxon>
        <taxon>Euteleostomi</taxon>
        <taxon>Actinopterygii</taxon>
        <taxon>Neopterygii</taxon>
        <taxon>Teleostei</taxon>
        <taxon>Neoteleostei</taxon>
        <taxon>Acanthomorphata</taxon>
        <taxon>Ovalentaria</taxon>
        <taxon>Atherinomorphae</taxon>
        <taxon>Beloniformes</taxon>
        <taxon>Adrianichthyidae</taxon>
        <taxon>Oryziinae</taxon>
        <taxon>Oryzias</taxon>
    </lineage>
</organism>
<dbReference type="EMBL" id="CM012450">
    <property type="protein sequence ID" value="RVE64176.1"/>
    <property type="molecule type" value="Genomic_DNA"/>
</dbReference>
<feature type="region of interest" description="Disordered" evidence="1">
    <location>
        <begin position="1"/>
        <end position="28"/>
    </location>
</feature>
<evidence type="ECO:0000256" key="1">
    <source>
        <dbReference type="SAM" id="MobiDB-lite"/>
    </source>
</evidence>
<reference evidence="2 3" key="1">
    <citation type="submission" date="2018-11" db="EMBL/GenBank/DDBJ databases">
        <authorList>
            <person name="Lopez-Roques C."/>
            <person name="Donnadieu C."/>
            <person name="Bouchez O."/>
            <person name="Klopp C."/>
            <person name="Cabau C."/>
            <person name="Zahm M."/>
        </authorList>
    </citation>
    <scope>NUCLEOTIDE SEQUENCE [LARGE SCALE GENOMIC DNA]</scope>
    <source>
        <strain evidence="2">RS831</strain>
        <tissue evidence="2">Whole body</tissue>
    </source>
</reference>
<dbReference type="Proteomes" id="UP000283210">
    <property type="component" value="Chromosome 14"/>
</dbReference>
<accession>A0A437CMV5</accession>
<name>A0A437CMV5_ORYJA</name>
<dbReference type="AlphaFoldDB" id="A0A437CMV5"/>
<keyword evidence="3" id="KW-1185">Reference proteome</keyword>
<protein>
    <submittedName>
        <fullName evidence="2">Uncharacterized protein</fullName>
    </submittedName>
</protein>
<evidence type="ECO:0000313" key="3">
    <source>
        <dbReference type="Proteomes" id="UP000283210"/>
    </source>
</evidence>
<evidence type="ECO:0000313" key="2">
    <source>
        <dbReference type="EMBL" id="RVE64176.1"/>
    </source>
</evidence>
<reference evidence="2 3" key="2">
    <citation type="submission" date="2019-01" db="EMBL/GenBank/DDBJ databases">
        <title>A chromosome length genome reference of the Java medaka (oryzias javanicus).</title>
        <authorList>
            <person name="Herpin A."/>
            <person name="Takehana Y."/>
            <person name="Naruse K."/>
            <person name="Ansai S."/>
            <person name="Kawaguchi M."/>
        </authorList>
    </citation>
    <scope>NUCLEOTIDE SEQUENCE [LARGE SCALE GENOMIC DNA]</scope>
    <source>
        <strain evidence="2">RS831</strain>
        <tissue evidence="2">Whole body</tissue>
    </source>
</reference>
<sequence>MEKCLLDPPPPSFSTERSQHWNNSGPSSTFDLSRPLYVSKYSSKPVAPCCRRQAQLARRCERGRQQQKRRGFAPWSLMGL</sequence>
<proteinExistence type="predicted"/>
<feature type="compositionally biased region" description="Polar residues" evidence="1">
    <location>
        <begin position="13"/>
        <end position="28"/>
    </location>
</feature>
<gene>
    <name evidence="2" type="ORF">OJAV_G00143930</name>
</gene>